<dbReference type="SUPFAM" id="SSF159034">
    <property type="entry name" value="Mib/herc2 domain-like"/>
    <property type="match status" value="1"/>
</dbReference>
<dbReference type="GO" id="GO:0004842">
    <property type="term" value="F:ubiquitin-protein transferase activity"/>
    <property type="evidence" value="ECO:0007669"/>
    <property type="project" value="InterPro"/>
</dbReference>
<dbReference type="GO" id="GO:0016567">
    <property type="term" value="P:protein ubiquitination"/>
    <property type="evidence" value="ECO:0007669"/>
    <property type="project" value="InterPro"/>
</dbReference>
<reference evidence="3" key="1">
    <citation type="journal article" date="2016" name="Nat. Commun.">
        <title>The Gonium pectorale genome demonstrates co-option of cell cycle regulation during the evolution of multicellularity.</title>
        <authorList>
            <person name="Hanschen E.R."/>
            <person name="Marriage T.N."/>
            <person name="Ferris P.J."/>
            <person name="Hamaji T."/>
            <person name="Toyoda A."/>
            <person name="Fujiyama A."/>
            <person name="Neme R."/>
            <person name="Noguchi H."/>
            <person name="Minakuchi Y."/>
            <person name="Suzuki M."/>
            <person name="Kawai-Toyooka H."/>
            <person name="Smith D.R."/>
            <person name="Sparks H."/>
            <person name="Anderson J."/>
            <person name="Bakaric R."/>
            <person name="Luria V."/>
            <person name="Karger A."/>
            <person name="Kirschner M.W."/>
            <person name="Durand P.M."/>
            <person name="Michod R.E."/>
            <person name="Nozaki H."/>
            <person name="Olson B.J."/>
        </authorList>
    </citation>
    <scope>NUCLEOTIDE SEQUENCE [LARGE SCALE GENOMIC DNA]</scope>
    <source>
        <strain evidence="3">NIES-2863</strain>
    </source>
</reference>
<keyword evidence="3" id="KW-1185">Reference proteome</keyword>
<sequence length="124" mass="12731">MQARTVVLRPGPPLTAATAVVGALVVRGPGWAHGDADGGPGGSGVVLGCTEEVFEDSVAVRWRATGLETYHRLAEEPGGEGAVGLRSIRDGEAELLLLQDEVSLRGDEVGGEGGHGYGSAEWNL</sequence>
<dbReference type="PROSITE" id="PS51416">
    <property type="entry name" value="MIB_HERC2"/>
    <property type="match status" value="1"/>
</dbReference>
<proteinExistence type="predicted"/>
<evidence type="ECO:0000259" key="1">
    <source>
        <dbReference type="PROSITE" id="PS51416"/>
    </source>
</evidence>
<organism evidence="2 3">
    <name type="scientific">Gonium pectorale</name>
    <name type="common">Green alga</name>
    <dbReference type="NCBI Taxonomy" id="33097"/>
    <lineage>
        <taxon>Eukaryota</taxon>
        <taxon>Viridiplantae</taxon>
        <taxon>Chlorophyta</taxon>
        <taxon>core chlorophytes</taxon>
        <taxon>Chlorophyceae</taxon>
        <taxon>CS clade</taxon>
        <taxon>Chlamydomonadales</taxon>
        <taxon>Volvocaceae</taxon>
        <taxon>Gonium</taxon>
    </lineage>
</organism>
<name>A0A150G8H1_GONPE</name>
<comment type="caution">
    <text evidence="2">The sequence shown here is derived from an EMBL/GenBank/DDBJ whole genome shotgun (WGS) entry which is preliminary data.</text>
</comment>
<dbReference type="InterPro" id="IPR010606">
    <property type="entry name" value="Mib_Herc2"/>
</dbReference>
<evidence type="ECO:0000313" key="2">
    <source>
        <dbReference type="EMBL" id="KXZ46142.1"/>
    </source>
</evidence>
<dbReference type="EMBL" id="LSYV01000047">
    <property type="protein sequence ID" value="KXZ46142.1"/>
    <property type="molecule type" value="Genomic_DNA"/>
</dbReference>
<dbReference type="InterPro" id="IPR037252">
    <property type="entry name" value="Mib_Herc2_sf"/>
</dbReference>
<dbReference type="GO" id="GO:0046872">
    <property type="term" value="F:metal ion binding"/>
    <property type="evidence" value="ECO:0007669"/>
    <property type="project" value="InterPro"/>
</dbReference>
<accession>A0A150G8H1</accession>
<gene>
    <name evidence="2" type="ORF">GPECTOR_46g211</name>
</gene>
<protein>
    <recommendedName>
        <fullName evidence="1">MIB/HERC2 domain-containing protein</fullName>
    </recommendedName>
</protein>
<evidence type="ECO:0000313" key="3">
    <source>
        <dbReference type="Proteomes" id="UP000075714"/>
    </source>
</evidence>
<dbReference type="Proteomes" id="UP000075714">
    <property type="component" value="Unassembled WGS sequence"/>
</dbReference>
<dbReference type="Gene3D" id="2.30.30.40">
    <property type="entry name" value="SH3 Domains"/>
    <property type="match status" value="1"/>
</dbReference>
<dbReference type="Pfam" id="PF06701">
    <property type="entry name" value="MIB_HERC2"/>
    <property type="match status" value="1"/>
</dbReference>
<feature type="domain" description="MIB/HERC2" evidence="1">
    <location>
        <begin position="11"/>
        <end position="91"/>
    </location>
</feature>
<dbReference type="AlphaFoldDB" id="A0A150G8H1"/>